<sequence length="227" mass="24790">MRILVIEDEERLAASLQRGLSASGYAVDVAHDGITGLHLAREFPYSAVILDIMLPGLNGYRICDRLRAEGNVVPVLMLTAKSGVHDEAEGLDTGADDYLVKPFSYVVLEARLRALLRRGGSRTPAVLESGDLWLDPARRACGRNETAIALTPKEFGVLESLLRRGGDVATKLDLLEEVWSADFAGDPNIVQVYISAVRRKIDVPFGAESIETVRGEGYRIRASSRRG</sequence>
<dbReference type="InterPro" id="IPR011006">
    <property type="entry name" value="CheY-like_superfamily"/>
</dbReference>
<protein>
    <submittedName>
        <fullName evidence="10">Response regulator receiver protein</fullName>
    </submittedName>
</protein>
<evidence type="ECO:0000259" key="8">
    <source>
        <dbReference type="PROSITE" id="PS50110"/>
    </source>
</evidence>
<dbReference type="PROSITE" id="PS50110">
    <property type="entry name" value="RESPONSE_REGULATORY"/>
    <property type="match status" value="1"/>
</dbReference>
<keyword evidence="1 6" id="KW-0597">Phosphoprotein</keyword>
<dbReference type="PANTHER" id="PTHR48111">
    <property type="entry name" value="REGULATOR OF RPOS"/>
    <property type="match status" value="1"/>
</dbReference>
<dbReference type="KEGG" id="slau:SLA_3124"/>
<dbReference type="SMART" id="SM00862">
    <property type="entry name" value="Trans_reg_C"/>
    <property type="match status" value="1"/>
</dbReference>
<evidence type="ECO:0000259" key="9">
    <source>
        <dbReference type="PROSITE" id="PS51755"/>
    </source>
</evidence>
<feature type="DNA-binding region" description="OmpR/PhoB-type" evidence="7">
    <location>
        <begin position="124"/>
        <end position="222"/>
    </location>
</feature>
<dbReference type="SUPFAM" id="SSF52172">
    <property type="entry name" value="CheY-like"/>
    <property type="match status" value="1"/>
</dbReference>
<feature type="modified residue" description="4-aspartylphosphate" evidence="6">
    <location>
        <position position="51"/>
    </location>
</feature>
<keyword evidence="4 7" id="KW-0238">DNA-binding</keyword>
<dbReference type="RefSeq" id="WP_359879566.1">
    <property type="nucleotide sequence ID" value="NZ_JBEYHT010000035.1"/>
</dbReference>
<dbReference type="InterPro" id="IPR036388">
    <property type="entry name" value="WH-like_DNA-bd_sf"/>
</dbReference>
<dbReference type="EMBL" id="AP017424">
    <property type="protein sequence ID" value="BAU84038.1"/>
    <property type="molecule type" value="Genomic_DNA"/>
</dbReference>
<evidence type="ECO:0000256" key="6">
    <source>
        <dbReference type="PROSITE-ProRule" id="PRU00169"/>
    </source>
</evidence>
<evidence type="ECO:0000256" key="4">
    <source>
        <dbReference type="ARBA" id="ARBA00023125"/>
    </source>
</evidence>
<evidence type="ECO:0000313" key="10">
    <source>
        <dbReference type="EMBL" id="BAU84038.1"/>
    </source>
</evidence>
<dbReference type="GO" id="GO:0005829">
    <property type="term" value="C:cytosol"/>
    <property type="evidence" value="ECO:0007669"/>
    <property type="project" value="TreeGrafter"/>
</dbReference>
<keyword evidence="11" id="KW-1185">Reference proteome</keyword>
<evidence type="ECO:0000256" key="3">
    <source>
        <dbReference type="ARBA" id="ARBA00023015"/>
    </source>
</evidence>
<organism evidence="10 11">
    <name type="scientific">Streptomyces laurentii</name>
    <dbReference type="NCBI Taxonomy" id="39478"/>
    <lineage>
        <taxon>Bacteria</taxon>
        <taxon>Bacillati</taxon>
        <taxon>Actinomycetota</taxon>
        <taxon>Actinomycetes</taxon>
        <taxon>Kitasatosporales</taxon>
        <taxon>Streptomycetaceae</taxon>
        <taxon>Streptomyces</taxon>
    </lineage>
</organism>
<evidence type="ECO:0000256" key="5">
    <source>
        <dbReference type="ARBA" id="ARBA00023163"/>
    </source>
</evidence>
<dbReference type="SUPFAM" id="SSF46894">
    <property type="entry name" value="C-terminal effector domain of the bipartite response regulators"/>
    <property type="match status" value="1"/>
</dbReference>
<dbReference type="InterPro" id="IPR039420">
    <property type="entry name" value="WalR-like"/>
</dbReference>
<dbReference type="GO" id="GO:0032993">
    <property type="term" value="C:protein-DNA complex"/>
    <property type="evidence" value="ECO:0007669"/>
    <property type="project" value="TreeGrafter"/>
</dbReference>
<dbReference type="GO" id="GO:0000976">
    <property type="term" value="F:transcription cis-regulatory region binding"/>
    <property type="evidence" value="ECO:0007669"/>
    <property type="project" value="TreeGrafter"/>
</dbReference>
<proteinExistence type="predicted"/>
<name>A0A161JH88_STRLU</name>
<dbReference type="InterPro" id="IPR001789">
    <property type="entry name" value="Sig_transdc_resp-reg_receiver"/>
</dbReference>
<dbReference type="AlphaFoldDB" id="A0A161JH88"/>
<dbReference type="PANTHER" id="PTHR48111:SF36">
    <property type="entry name" value="TRANSCRIPTIONAL REGULATORY PROTEIN CUTR"/>
    <property type="match status" value="1"/>
</dbReference>
<dbReference type="CDD" id="cd00383">
    <property type="entry name" value="trans_reg_C"/>
    <property type="match status" value="1"/>
</dbReference>
<dbReference type="SMART" id="SM00448">
    <property type="entry name" value="REC"/>
    <property type="match status" value="1"/>
</dbReference>
<keyword evidence="2" id="KW-0902">Two-component regulatory system</keyword>
<dbReference type="Pfam" id="PF00072">
    <property type="entry name" value="Response_reg"/>
    <property type="match status" value="1"/>
</dbReference>
<reference evidence="10 11" key="1">
    <citation type="journal article" date="2016" name="Genome Announc.">
        <title>Complete Genome Sequence of Thiostrepton-Producing Streptomyces laurentii ATCC 31255.</title>
        <authorList>
            <person name="Doi K."/>
            <person name="Fujino Y."/>
            <person name="Nagayoshi Y."/>
            <person name="Ohshima T."/>
            <person name="Ogata S."/>
        </authorList>
    </citation>
    <scope>NUCLEOTIDE SEQUENCE [LARGE SCALE GENOMIC DNA]</scope>
    <source>
        <strain evidence="10 11">ATCC 31255</strain>
    </source>
</reference>
<dbReference type="Gene3D" id="1.10.10.10">
    <property type="entry name" value="Winged helix-like DNA-binding domain superfamily/Winged helix DNA-binding domain"/>
    <property type="match status" value="1"/>
</dbReference>
<dbReference type="GO" id="GO:0006355">
    <property type="term" value="P:regulation of DNA-templated transcription"/>
    <property type="evidence" value="ECO:0007669"/>
    <property type="project" value="InterPro"/>
</dbReference>
<accession>A0A161JH88</accession>
<dbReference type="Proteomes" id="UP000217676">
    <property type="component" value="Chromosome"/>
</dbReference>
<dbReference type="InterPro" id="IPR001867">
    <property type="entry name" value="OmpR/PhoB-type_DNA-bd"/>
</dbReference>
<feature type="domain" description="Response regulatory" evidence="8">
    <location>
        <begin position="2"/>
        <end position="116"/>
    </location>
</feature>
<evidence type="ECO:0000313" key="11">
    <source>
        <dbReference type="Proteomes" id="UP000217676"/>
    </source>
</evidence>
<dbReference type="Pfam" id="PF00486">
    <property type="entry name" value="Trans_reg_C"/>
    <property type="match status" value="1"/>
</dbReference>
<dbReference type="GO" id="GO:0000156">
    <property type="term" value="F:phosphorelay response regulator activity"/>
    <property type="evidence" value="ECO:0007669"/>
    <property type="project" value="TreeGrafter"/>
</dbReference>
<dbReference type="FunFam" id="3.40.50.2300:FF:000002">
    <property type="entry name" value="DNA-binding response regulator PhoP"/>
    <property type="match status" value="1"/>
</dbReference>
<evidence type="ECO:0000256" key="2">
    <source>
        <dbReference type="ARBA" id="ARBA00023012"/>
    </source>
</evidence>
<evidence type="ECO:0000256" key="1">
    <source>
        <dbReference type="ARBA" id="ARBA00022553"/>
    </source>
</evidence>
<dbReference type="Gene3D" id="6.10.250.690">
    <property type="match status" value="1"/>
</dbReference>
<keyword evidence="3" id="KW-0805">Transcription regulation</keyword>
<gene>
    <name evidence="10" type="ORF">SLA_3124</name>
</gene>
<dbReference type="PROSITE" id="PS51755">
    <property type="entry name" value="OMPR_PHOB"/>
    <property type="match status" value="1"/>
</dbReference>
<dbReference type="Gene3D" id="3.40.50.2300">
    <property type="match status" value="1"/>
</dbReference>
<dbReference type="InterPro" id="IPR016032">
    <property type="entry name" value="Sig_transdc_resp-reg_C-effctor"/>
</dbReference>
<evidence type="ECO:0000256" key="7">
    <source>
        <dbReference type="PROSITE-ProRule" id="PRU01091"/>
    </source>
</evidence>
<dbReference type="CDD" id="cd19935">
    <property type="entry name" value="REC_OmpR_CusR-like"/>
    <property type="match status" value="1"/>
</dbReference>
<feature type="domain" description="OmpR/PhoB-type" evidence="9">
    <location>
        <begin position="124"/>
        <end position="222"/>
    </location>
</feature>
<keyword evidence="5" id="KW-0804">Transcription</keyword>